<dbReference type="RefSeq" id="WP_090361937.1">
    <property type="nucleotide sequence ID" value="NZ_CP059894.1"/>
</dbReference>
<keyword evidence="1" id="KW-0732">Signal</keyword>
<organism evidence="2 3">
    <name type="scientific">Mycolicibacterium fluoranthenivorans</name>
    <dbReference type="NCBI Taxonomy" id="258505"/>
    <lineage>
        <taxon>Bacteria</taxon>
        <taxon>Bacillati</taxon>
        <taxon>Actinomycetota</taxon>
        <taxon>Actinomycetes</taxon>
        <taxon>Mycobacteriales</taxon>
        <taxon>Mycobacteriaceae</taxon>
        <taxon>Mycolicibacterium</taxon>
    </lineage>
</organism>
<sequence>MQRNHRWTAGLAKRPALVLTPLMLASTAAAVCGCSFSDDVITTIGLPSSQSAGPSDGLADIAPPAASAAGGYHEHMPMSPQQQSYLDALGTAGVHPSDEIIALTIGSYVCQARAAKQTDQAVWDFVVPLVRADVREAHVSSTAPPTGEVDSVTADYIRIATEQLC</sequence>
<feature type="signal peptide" evidence="1">
    <location>
        <begin position="1"/>
        <end position="30"/>
    </location>
</feature>
<dbReference type="Proteomes" id="UP000515498">
    <property type="component" value="Chromosome"/>
</dbReference>
<gene>
    <name evidence="2" type="ORF">HZU40_01810</name>
</gene>
<dbReference type="AlphaFoldDB" id="A0A7G8PFN0"/>
<proteinExistence type="predicted"/>
<name>A0A7G8PFN0_9MYCO</name>
<feature type="chain" id="PRO_5028901481" evidence="1">
    <location>
        <begin position="31"/>
        <end position="165"/>
    </location>
</feature>
<dbReference type="KEGG" id="mflu:HZU40_01810"/>
<reference evidence="2 3" key="1">
    <citation type="submission" date="2020-07" db="EMBL/GenBank/DDBJ databases">
        <title>Draft genome sequence of four isobutane-metabolizing strains capable of cometabolically degrading diverse ether contaminants.</title>
        <authorList>
            <person name="Chen W."/>
            <person name="Faulkner N."/>
            <person name="Smith C."/>
            <person name="Hyman M."/>
        </authorList>
    </citation>
    <scope>NUCLEOTIDE SEQUENCE [LARGE SCALE GENOMIC DNA]</scope>
    <source>
        <strain evidence="2 3">2A</strain>
    </source>
</reference>
<evidence type="ECO:0000313" key="2">
    <source>
        <dbReference type="EMBL" id="QNJ93146.1"/>
    </source>
</evidence>
<evidence type="ECO:0000256" key="1">
    <source>
        <dbReference type="SAM" id="SignalP"/>
    </source>
</evidence>
<accession>A0A7G8PFN0</accession>
<protein>
    <submittedName>
        <fullName evidence="2">DUF732 domain-containing protein</fullName>
    </submittedName>
</protein>
<dbReference type="EMBL" id="CP059894">
    <property type="protein sequence ID" value="QNJ93146.1"/>
    <property type="molecule type" value="Genomic_DNA"/>
</dbReference>
<evidence type="ECO:0000313" key="3">
    <source>
        <dbReference type="Proteomes" id="UP000515498"/>
    </source>
</evidence>
<dbReference type="PROSITE" id="PS51257">
    <property type="entry name" value="PROKAR_LIPOPROTEIN"/>
    <property type="match status" value="1"/>
</dbReference>